<keyword evidence="1 3" id="KW-0456">Lyase</keyword>
<dbReference type="GO" id="GO:0019262">
    <property type="term" value="P:N-acetylneuraminate catabolic process"/>
    <property type="evidence" value="ECO:0007669"/>
    <property type="project" value="TreeGrafter"/>
</dbReference>
<dbReference type="InterPro" id="IPR002220">
    <property type="entry name" value="DapA-like"/>
</dbReference>
<dbReference type="Gene3D" id="3.20.20.70">
    <property type="entry name" value="Aldolase class I"/>
    <property type="match status" value="1"/>
</dbReference>
<dbReference type="PANTHER" id="PTHR42849">
    <property type="entry name" value="N-ACETYLNEURAMINATE LYASE"/>
    <property type="match status" value="1"/>
</dbReference>
<dbReference type="SUPFAM" id="SSF51569">
    <property type="entry name" value="Aldolase"/>
    <property type="match status" value="1"/>
</dbReference>
<feature type="binding site" evidence="5">
    <location>
        <position position="49"/>
    </location>
    <ligand>
        <name>pyruvate</name>
        <dbReference type="ChEBI" id="CHEBI:15361"/>
    </ligand>
</feature>
<dbReference type="Pfam" id="PF00701">
    <property type="entry name" value="DHDPS"/>
    <property type="match status" value="1"/>
</dbReference>
<dbReference type="NCBIfam" id="NF003164">
    <property type="entry name" value="PRK04147.1"/>
    <property type="match status" value="1"/>
</dbReference>
<name>A0A498CJK1_9FIRM</name>
<feature type="active site" description="Schiff-base intermediate with substrate" evidence="4">
    <location>
        <position position="165"/>
    </location>
</feature>
<evidence type="ECO:0000256" key="5">
    <source>
        <dbReference type="PIRSR" id="PIRSR001365-2"/>
    </source>
</evidence>
<dbReference type="PRINTS" id="PR00146">
    <property type="entry name" value="DHPICSNTHASE"/>
</dbReference>
<keyword evidence="7" id="KW-1185">Reference proteome</keyword>
<evidence type="ECO:0000256" key="3">
    <source>
        <dbReference type="PIRNR" id="PIRNR001365"/>
    </source>
</evidence>
<dbReference type="InterPro" id="IPR020625">
    <property type="entry name" value="Schiff_base-form_aldolases_AS"/>
</dbReference>
<evidence type="ECO:0000256" key="2">
    <source>
        <dbReference type="ARBA" id="ARBA00023270"/>
    </source>
</evidence>
<dbReference type="EC" id="4.1.3.3" evidence="6"/>
<dbReference type="PIRSF" id="PIRSF001365">
    <property type="entry name" value="DHDPS"/>
    <property type="match status" value="1"/>
</dbReference>
<evidence type="ECO:0000313" key="7">
    <source>
        <dbReference type="Proteomes" id="UP000276301"/>
    </source>
</evidence>
<feature type="active site" description="Proton donor/acceptor" evidence="4">
    <location>
        <position position="137"/>
    </location>
</feature>
<dbReference type="Proteomes" id="UP000276301">
    <property type="component" value="Unassembled WGS sequence"/>
</dbReference>
<evidence type="ECO:0000256" key="4">
    <source>
        <dbReference type="PIRSR" id="PIRSR001365-1"/>
    </source>
</evidence>
<protein>
    <submittedName>
        <fullName evidence="6">N-acetylneuraminate lyase</fullName>
        <ecNumber evidence="6">4.1.3.3</ecNumber>
    </submittedName>
</protein>
<dbReference type="InterPro" id="IPR013785">
    <property type="entry name" value="Aldolase_TIM"/>
</dbReference>
<proteinExistence type="inferred from homology"/>
<dbReference type="PANTHER" id="PTHR42849:SF1">
    <property type="entry name" value="N-ACETYLNEURAMINATE LYASE"/>
    <property type="match status" value="1"/>
</dbReference>
<accession>A0A498CJK1</accession>
<gene>
    <name evidence="6" type="ORF">D4A47_13420</name>
</gene>
<dbReference type="GO" id="GO:0008747">
    <property type="term" value="F:N-acetylneuraminate lyase activity"/>
    <property type="evidence" value="ECO:0007669"/>
    <property type="project" value="UniProtKB-EC"/>
</dbReference>
<keyword evidence="2" id="KW-0704">Schiff base</keyword>
<evidence type="ECO:0000256" key="1">
    <source>
        <dbReference type="ARBA" id="ARBA00023239"/>
    </source>
</evidence>
<dbReference type="GO" id="GO:0005829">
    <property type="term" value="C:cytosol"/>
    <property type="evidence" value="ECO:0007669"/>
    <property type="project" value="TreeGrafter"/>
</dbReference>
<organism evidence="6 7">
    <name type="scientific">Anaerotruncus massiliensis</name>
    <name type="common">ex Liu et al. 2021</name>
    <dbReference type="NCBI Taxonomy" id="2321404"/>
    <lineage>
        <taxon>Bacteria</taxon>
        <taxon>Bacillati</taxon>
        <taxon>Bacillota</taxon>
        <taxon>Clostridia</taxon>
        <taxon>Eubacteriales</taxon>
        <taxon>Oscillospiraceae</taxon>
        <taxon>Anaerotruncus</taxon>
    </lineage>
</organism>
<dbReference type="EMBL" id="RCHT01000050">
    <property type="protein sequence ID" value="RLL06970.1"/>
    <property type="molecule type" value="Genomic_DNA"/>
</dbReference>
<dbReference type="AlphaFoldDB" id="A0A498CJK1"/>
<sequence length="294" mass="32510">MMKKEYAGLHAALVTPYTETGEVNYRELKKLVRRLIAEGIDGFYVGGSTAETFLLTESERKGILEAVLEENNGEKLVVSHVGAISTRQAVDFAQHAEAAGADAVSAISPFYYKFTQREIEDYYLEIMAGSGLPMFVYNFPNLSGFALTEPFLERLKSSSRLAGIKFTSSDMFQLERIKARNPGLTVWNGFDEMLLSGLAAGADGGVGSTYNCLLPLVRGVYDRFRAGDPARALAFQRRANEAIEVICRHGVFASVKKLLEYSGIESHGCRRPFSPLSPEGEAELRRVYETHLAR</sequence>
<comment type="similarity">
    <text evidence="3">Belongs to the DapA family.</text>
</comment>
<reference evidence="6 7" key="1">
    <citation type="submission" date="2018-10" db="EMBL/GenBank/DDBJ databases">
        <title>Anaerotruncus faecis sp. nov., isolated from human feces.</title>
        <authorList>
            <person name="Wang Y.-J."/>
        </authorList>
    </citation>
    <scope>NUCLEOTIDE SEQUENCE [LARGE SCALE GENOMIC DNA]</scope>
    <source>
        <strain evidence="6 7">22A2-44</strain>
    </source>
</reference>
<comment type="caution">
    <text evidence="6">The sequence shown here is derived from an EMBL/GenBank/DDBJ whole genome shotgun (WGS) entry which is preliminary data.</text>
</comment>
<feature type="binding site" evidence="5">
    <location>
        <position position="206"/>
    </location>
    <ligand>
        <name>pyruvate</name>
        <dbReference type="ChEBI" id="CHEBI:15361"/>
    </ligand>
</feature>
<dbReference type="PROSITE" id="PS00666">
    <property type="entry name" value="DHDPS_2"/>
    <property type="match status" value="1"/>
</dbReference>
<evidence type="ECO:0000313" key="6">
    <source>
        <dbReference type="EMBL" id="RLL06970.1"/>
    </source>
</evidence>
<dbReference type="SMART" id="SM01130">
    <property type="entry name" value="DHDPS"/>
    <property type="match status" value="1"/>
</dbReference>